<reference evidence="2 3" key="1">
    <citation type="journal article" date="2014" name="J. Biotechnol.">
        <title>Complete genome sequence of the actinobacterium Actinoplanes friuliensis HAG 010964, producer of the lipopeptide antibiotic friulimycin.</title>
        <authorList>
            <person name="Ruckert C."/>
            <person name="Szczepanowski R."/>
            <person name="Albersmeier A."/>
            <person name="Goesmann A."/>
            <person name="Fischer N."/>
            <person name="Steinkamper A."/>
            <person name="Puhler A."/>
            <person name="Biener R."/>
            <person name="Schwartz D."/>
            <person name="Kalinowski J."/>
        </authorList>
    </citation>
    <scope>NUCLEOTIDE SEQUENCE [LARGE SCALE GENOMIC DNA]</scope>
    <source>
        <strain evidence="2 3">DSM 7358</strain>
    </source>
</reference>
<accession>U5W2T8</accession>
<dbReference type="Pfam" id="PF12697">
    <property type="entry name" value="Abhydrolase_6"/>
    <property type="match status" value="1"/>
</dbReference>
<dbReference type="InterPro" id="IPR029058">
    <property type="entry name" value="AB_hydrolase_fold"/>
</dbReference>
<keyword evidence="3" id="KW-1185">Reference proteome</keyword>
<sequence length="254" mass="27356">MQLADEVHGEGRPIVCLPYFSLAATVTAAALEPVFAGRSGWQRHYLDLPGHGAAPPGPGTAAEIVDLIAGRIEAPRFHLAGFSGGGYLAAALTRRFPDRVAGLLLVVHGVRFRKEERDLPPDNREPAPEGWLTGVEDTLHGHLSEAIGHRTPEVAARVAAVVGPRLSRSQDYLETLRDKGFPLPDELSPLEYDGSALVITGRDDLVCGYTDQYTAMARYPRGTFAAVAGAGHYLPFERPEVFTGLVGGWLDAQR</sequence>
<dbReference type="PANTHER" id="PTHR43798:SF6">
    <property type="entry name" value="HYDROLASE, PUTATIVE (AFU_ORTHOLOGUE AFUA_4G13070)-RELATED"/>
    <property type="match status" value="1"/>
</dbReference>
<keyword evidence="2" id="KW-0378">Hydrolase</keyword>
<dbReference type="PANTHER" id="PTHR43798">
    <property type="entry name" value="MONOACYLGLYCEROL LIPASE"/>
    <property type="match status" value="1"/>
</dbReference>
<dbReference type="Proteomes" id="UP000017746">
    <property type="component" value="Chromosome"/>
</dbReference>
<dbReference type="AlphaFoldDB" id="U5W2T8"/>
<dbReference type="GO" id="GO:0016746">
    <property type="term" value="F:acyltransferase activity"/>
    <property type="evidence" value="ECO:0007669"/>
    <property type="project" value="UniProtKB-KW"/>
</dbReference>
<feature type="domain" description="AB hydrolase-1" evidence="1">
    <location>
        <begin position="39"/>
        <end position="242"/>
    </location>
</feature>
<dbReference type="SUPFAM" id="SSF53474">
    <property type="entry name" value="alpha/beta-Hydrolases"/>
    <property type="match status" value="1"/>
</dbReference>
<dbReference type="eggNOG" id="COG0596">
    <property type="taxonomic scope" value="Bacteria"/>
</dbReference>
<dbReference type="RefSeq" id="WP_023364152.1">
    <property type="nucleotide sequence ID" value="NC_022657.1"/>
</dbReference>
<protein>
    <submittedName>
        <fullName evidence="2">Hydrolase or acyltransferase (Alpha/beta hydrolase superfamily) protein</fullName>
    </submittedName>
</protein>
<gene>
    <name evidence="2" type="ORF">AFR_25900</name>
</gene>
<dbReference type="KEGG" id="afs:AFR_25900"/>
<dbReference type="InterPro" id="IPR050266">
    <property type="entry name" value="AB_hydrolase_sf"/>
</dbReference>
<proteinExistence type="predicted"/>
<dbReference type="InterPro" id="IPR000073">
    <property type="entry name" value="AB_hydrolase_1"/>
</dbReference>
<dbReference type="EMBL" id="CP006272">
    <property type="protein sequence ID" value="AGZ43444.1"/>
    <property type="molecule type" value="Genomic_DNA"/>
</dbReference>
<dbReference type="OrthoDB" id="27092at2"/>
<keyword evidence="2" id="KW-0012">Acyltransferase</keyword>
<dbReference type="HOGENOM" id="CLU_088923_0_0_11"/>
<dbReference type="STRING" id="1246995.AFR_25900"/>
<evidence type="ECO:0000259" key="1">
    <source>
        <dbReference type="Pfam" id="PF12697"/>
    </source>
</evidence>
<evidence type="ECO:0000313" key="2">
    <source>
        <dbReference type="EMBL" id="AGZ43444.1"/>
    </source>
</evidence>
<dbReference type="GO" id="GO:0016787">
    <property type="term" value="F:hydrolase activity"/>
    <property type="evidence" value="ECO:0007669"/>
    <property type="project" value="UniProtKB-KW"/>
</dbReference>
<organism evidence="2 3">
    <name type="scientific">Actinoplanes friuliensis DSM 7358</name>
    <dbReference type="NCBI Taxonomy" id="1246995"/>
    <lineage>
        <taxon>Bacteria</taxon>
        <taxon>Bacillati</taxon>
        <taxon>Actinomycetota</taxon>
        <taxon>Actinomycetes</taxon>
        <taxon>Micromonosporales</taxon>
        <taxon>Micromonosporaceae</taxon>
        <taxon>Actinoplanes</taxon>
    </lineage>
</organism>
<keyword evidence="2" id="KW-0808">Transferase</keyword>
<evidence type="ECO:0000313" key="3">
    <source>
        <dbReference type="Proteomes" id="UP000017746"/>
    </source>
</evidence>
<dbReference type="Gene3D" id="3.40.50.1820">
    <property type="entry name" value="alpha/beta hydrolase"/>
    <property type="match status" value="1"/>
</dbReference>
<dbReference type="PATRIC" id="fig|1246995.3.peg.5251"/>
<name>U5W2T8_9ACTN</name>